<dbReference type="Proteomes" id="UP000051236">
    <property type="component" value="Unassembled WGS sequence"/>
</dbReference>
<evidence type="ECO:0000313" key="5">
    <source>
        <dbReference type="Proteomes" id="UP000051236"/>
    </source>
</evidence>
<comment type="cofactor">
    <cofactor evidence="1">
        <name>pyridoxal 5'-phosphate</name>
        <dbReference type="ChEBI" id="CHEBI:597326"/>
    </cofactor>
</comment>
<dbReference type="InterPro" id="IPR015422">
    <property type="entry name" value="PyrdxlP-dep_Trfase_small"/>
</dbReference>
<dbReference type="EMBL" id="AZGA01000088">
    <property type="protein sequence ID" value="KRM30566.1"/>
    <property type="molecule type" value="Genomic_DNA"/>
</dbReference>
<dbReference type="Gene3D" id="3.90.1150.10">
    <property type="entry name" value="Aspartate Aminotransferase, domain 1"/>
    <property type="match status" value="1"/>
</dbReference>
<dbReference type="Gene3D" id="3.40.640.10">
    <property type="entry name" value="Type I PLP-dependent aspartate aminotransferase-like (Major domain)"/>
    <property type="match status" value="1"/>
</dbReference>
<gene>
    <name evidence="4" type="ORF">FC83_GL001701</name>
</gene>
<dbReference type="AlphaFoldDB" id="A0A0R1XTV3"/>
<evidence type="ECO:0000259" key="3">
    <source>
        <dbReference type="Pfam" id="PF00266"/>
    </source>
</evidence>
<reference evidence="4 5" key="1">
    <citation type="journal article" date="2015" name="Genome Announc.">
        <title>Expanding the biotechnology potential of lactobacilli through comparative genomics of 213 strains and associated genera.</title>
        <authorList>
            <person name="Sun Z."/>
            <person name="Harris H.M."/>
            <person name="McCann A."/>
            <person name="Guo C."/>
            <person name="Argimon S."/>
            <person name="Zhang W."/>
            <person name="Yang X."/>
            <person name="Jeffery I.B."/>
            <person name="Cooney J.C."/>
            <person name="Kagawa T.F."/>
            <person name="Liu W."/>
            <person name="Song Y."/>
            <person name="Salvetti E."/>
            <person name="Wrobel A."/>
            <person name="Rasinkangas P."/>
            <person name="Parkhill J."/>
            <person name="Rea M.C."/>
            <person name="O'Sullivan O."/>
            <person name="Ritari J."/>
            <person name="Douillard F.P."/>
            <person name="Paul Ross R."/>
            <person name="Yang R."/>
            <person name="Briner A.E."/>
            <person name="Felis G.E."/>
            <person name="de Vos W.M."/>
            <person name="Barrangou R."/>
            <person name="Klaenhammer T.R."/>
            <person name="Caufield P.W."/>
            <person name="Cui Y."/>
            <person name="Zhang H."/>
            <person name="O'Toole P.W."/>
        </authorList>
    </citation>
    <scope>NUCLEOTIDE SEQUENCE [LARGE SCALE GENOMIC DNA]</scope>
    <source>
        <strain evidence="4 5">DSM 18527</strain>
    </source>
</reference>
<evidence type="ECO:0000256" key="1">
    <source>
        <dbReference type="ARBA" id="ARBA00001933"/>
    </source>
</evidence>
<dbReference type="PANTHER" id="PTHR11601:SF36">
    <property type="entry name" value="CYSTEINE DESULFURASE NIFS-RELATED"/>
    <property type="match status" value="1"/>
</dbReference>
<evidence type="ECO:0000313" key="4">
    <source>
        <dbReference type="EMBL" id="KRM30566.1"/>
    </source>
</evidence>
<dbReference type="InterPro" id="IPR000192">
    <property type="entry name" value="Aminotrans_V_dom"/>
</dbReference>
<dbReference type="InterPro" id="IPR015421">
    <property type="entry name" value="PyrdxlP-dep_Trfase_major"/>
</dbReference>
<feature type="domain" description="Aminotransferase class V" evidence="3">
    <location>
        <begin position="5"/>
        <end position="360"/>
    </location>
</feature>
<dbReference type="Gene3D" id="1.10.260.50">
    <property type="match status" value="1"/>
</dbReference>
<dbReference type="InterPro" id="IPR016454">
    <property type="entry name" value="Cysteine_dSase"/>
</dbReference>
<dbReference type="SUPFAM" id="SSF53383">
    <property type="entry name" value="PLP-dependent transferases"/>
    <property type="match status" value="1"/>
</dbReference>
<dbReference type="Pfam" id="PF00266">
    <property type="entry name" value="Aminotran_5"/>
    <property type="match status" value="1"/>
</dbReference>
<sequence length="369" mass="39373">MNQMIYFDNAATTPMSAKALDTYTTVAQNFYANSESLHEAGNAAGQLVQEAQTTIANLFKIPVEGIIFTSGGTEANQLGIRSLATGSGKTQILVSPLEHSSVYQTLDLLHREFGFDIQTLPVTATGQITAAELTNQITANTALIVIQAVNSITGIQQNLTELKTAAQNAKVPLFVDAVQAMGKIDFDPTGLAGFSASAHKFNGPKSSGLLYLSPQVLTDPPYRHVFQQNGFLPGTLDVPGIVSMTTALTDSLPVIAQRLALVTQLKAEFLTQLAPSFAPVIPTAGYPGICGVILPKNQGQEVVTRLGQQGICFSTVSACSIKDPRPDKTLTALGYDQATIERYIRLSFGPENTLAEVDKLADILNHEYA</sequence>
<keyword evidence="2" id="KW-0663">Pyridoxal phosphate</keyword>
<dbReference type="PIRSF" id="PIRSF005572">
    <property type="entry name" value="NifS"/>
    <property type="match status" value="1"/>
</dbReference>
<name>A0A0R1XTV3_9LACO</name>
<dbReference type="PANTHER" id="PTHR11601">
    <property type="entry name" value="CYSTEINE DESULFURYLASE FAMILY MEMBER"/>
    <property type="match status" value="1"/>
</dbReference>
<accession>A0A0R1XTV3</accession>
<comment type="caution">
    <text evidence="4">The sequence shown here is derived from an EMBL/GenBank/DDBJ whole genome shotgun (WGS) entry which is preliminary data.</text>
</comment>
<keyword evidence="5" id="KW-1185">Reference proteome</keyword>
<evidence type="ECO:0000256" key="2">
    <source>
        <dbReference type="ARBA" id="ARBA00022898"/>
    </source>
</evidence>
<proteinExistence type="predicted"/>
<protein>
    <submittedName>
        <fullName evidence="4">Cysteine desulfurase</fullName>
    </submittedName>
</protein>
<dbReference type="STRING" id="1423734.FC83_GL001701"/>
<dbReference type="PATRIC" id="fig|1423734.3.peg.1720"/>
<organism evidence="4 5">
    <name type="scientific">Agrilactobacillus composti DSM 18527 = JCM 14202</name>
    <dbReference type="NCBI Taxonomy" id="1423734"/>
    <lineage>
        <taxon>Bacteria</taxon>
        <taxon>Bacillati</taxon>
        <taxon>Bacillota</taxon>
        <taxon>Bacilli</taxon>
        <taxon>Lactobacillales</taxon>
        <taxon>Lactobacillaceae</taxon>
        <taxon>Agrilactobacillus</taxon>
    </lineage>
</organism>
<dbReference type="eggNOG" id="COG1104">
    <property type="taxonomic scope" value="Bacteria"/>
</dbReference>
<dbReference type="InterPro" id="IPR015424">
    <property type="entry name" value="PyrdxlP-dep_Trfase"/>
</dbReference>
<dbReference type="GO" id="GO:0003824">
    <property type="term" value="F:catalytic activity"/>
    <property type="evidence" value="ECO:0007669"/>
    <property type="project" value="UniProtKB-ARBA"/>
</dbReference>